<evidence type="ECO:0000313" key="3">
    <source>
        <dbReference type="Proteomes" id="UP000729913"/>
    </source>
</evidence>
<keyword evidence="1" id="KW-0853">WD repeat</keyword>
<feature type="repeat" description="WD" evidence="1">
    <location>
        <begin position="83"/>
        <end position="124"/>
    </location>
</feature>
<dbReference type="InterPro" id="IPR001680">
    <property type="entry name" value="WD40_rpt"/>
</dbReference>
<dbReference type="OrthoDB" id="63070at2759"/>
<dbReference type="PROSITE" id="PS50294">
    <property type="entry name" value="WD_REPEATS_REGION"/>
    <property type="match status" value="2"/>
</dbReference>
<gene>
    <name evidence="2" type="ORF">G9C98_007516</name>
</gene>
<evidence type="ECO:0000256" key="1">
    <source>
        <dbReference type="PROSITE-ProRule" id="PRU00221"/>
    </source>
</evidence>
<name>A0A8J5USW3_9HYME</name>
<feature type="repeat" description="WD" evidence="1">
    <location>
        <begin position="40"/>
        <end position="73"/>
    </location>
</feature>
<dbReference type="SMART" id="SM00320">
    <property type="entry name" value="WD40"/>
    <property type="match status" value="2"/>
</dbReference>
<dbReference type="EMBL" id="JAAOIC020000067">
    <property type="protein sequence ID" value="KAG8034440.1"/>
    <property type="molecule type" value="Genomic_DNA"/>
</dbReference>
<organism evidence="2 3">
    <name type="scientific">Cotesia typhae</name>
    <dbReference type="NCBI Taxonomy" id="2053667"/>
    <lineage>
        <taxon>Eukaryota</taxon>
        <taxon>Metazoa</taxon>
        <taxon>Ecdysozoa</taxon>
        <taxon>Arthropoda</taxon>
        <taxon>Hexapoda</taxon>
        <taxon>Insecta</taxon>
        <taxon>Pterygota</taxon>
        <taxon>Neoptera</taxon>
        <taxon>Endopterygota</taxon>
        <taxon>Hymenoptera</taxon>
        <taxon>Apocrita</taxon>
        <taxon>Ichneumonoidea</taxon>
        <taxon>Braconidae</taxon>
        <taxon>Microgastrinae</taxon>
        <taxon>Cotesia</taxon>
    </lineage>
</organism>
<comment type="caution">
    <text evidence="2">The sequence shown here is derived from an EMBL/GenBank/DDBJ whole genome shotgun (WGS) entry which is preliminary data.</text>
</comment>
<protein>
    <submittedName>
        <fullName evidence="2">Uncharacterized protein</fullName>
    </submittedName>
</protein>
<accession>A0A8J5USW3</accession>
<dbReference type="GO" id="GO:0005769">
    <property type="term" value="C:early endosome"/>
    <property type="evidence" value="ECO:0007669"/>
    <property type="project" value="TreeGrafter"/>
</dbReference>
<reference evidence="2" key="2">
    <citation type="submission" date="2021-04" db="EMBL/GenBank/DDBJ databases">
        <title>Genome-wide patterns of bracovirus chromosomal integration into multiple host tissues during parasitism.</title>
        <authorList>
            <person name="Chebbi M.A.C."/>
        </authorList>
    </citation>
    <scope>NUCLEOTIDE SEQUENCE</scope>
    <source>
        <tissue evidence="2">Whole body</tissue>
    </source>
</reference>
<dbReference type="PANTHER" id="PTHR46189">
    <property type="entry name" value="LD41958P"/>
    <property type="match status" value="1"/>
</dbReference>
<sequence>MVFNYQRFDEQSKYAFAGNYEGSVTMLKVDNTLISLVALFAAHTGSIRSLAWDPEKQLLFSGSFDQTIRVMDIGGGEGVGYELRGHRNKVTALCYARNEQVLFSGGEDGVIVCWNMAESRRETTSWKESDTCESIGNGIIPRCKTQHHVHEPRYITA</sequence>
<dbReference type="AlphaFoldDB" id="A0A8J5USW3"/>
<dbReference type="InterPro" id="IPR042234">
    <property type="entry name" value="WDFY1/WDFY2"/>
</dbReference>
<dbReference type="Pfam" id="PF00400">
    <property type="entry name" value="WD40"/>
    <property type="match status" value="2"/>
</dbReference>
<evidence type="ECO:0000313" key="2">
    <source>
        <dbReference type="EMBL" id="KAG8034440.1"/>
    </source>
</evidence>
<dbReference type="Proteomes" id="UP000729913">
    <property type="component" value="Unassembled WGS sequence"/>
</dbReference>
<reference evidence="2" key="1">
    <citation type="submission" date="2020-03" db="EMBL/GenBank/DDBJ databases">
        <authorList>
            <person name="Chebbi M.A."/>
            <person name="Drezen J.M."/>
        </authorList>
    </citation>
    <scope>NUCLEOTIDE SEQUENCE</scope>
    <source>
        <tissue evidence="2">Whole body</tissue>
    </source>
</reference>
<keyword evidence="3" id="KW-1185">Reference proteome</keyword>
<proteinExistence type="predicted"/>
<dbReference type="PROSITE" id="PS50082">
    <property type="entry name" value="WD_REPEATS_2"/>
    <property type="match status" value="2"/>
</dbReference>
<dbReference type="PANTHER" id="PTHR46189:SF1">
    <property type="entry name" value="LD41958P"/>
    <property type="match status" value="1"/>
</dbReference>